<evidence type="ECO:0000313" key="2">
    <source>
        <dbReference type="Proteomes" id="UP000326979"/>
    </source>
</evidence>
<dbReference type="EMBL" id="VJZE01000118">
    <property type="protein sequence ID" value="MPY41838.1"/>
    <property type="molecule type" value="Genomic_DNA"/>
</dbReference>
<dbReference type="Proteomes" id="UP000326979">
    <property type="component" value="Unassembled WGS sequence"/>
</dbReference>
<accession>A0A5N8W666</accession>
<sequence>MNTLLCARCGRRLTEPVRQLDEMPELPEWDGMPDADGRRHGPASVPRGAYVVDPQPYGAPFVPYEGDENAYDGIVPGGMWMSDERGLLVSDGPRGTYVLHPLDVVELDRHPDGSRLGGCCGLNPFNGVNLVCSCGAEVAIGASDCSGGYETRLVPDAVRATDTPPGLLAS</sequence>
<protein>
    <submittedName>
        <fullName evidence="1">Uncharacterized protein</fullName>
    </submittedName>
</protein>
<dbReference type="RefSeq" id="WP_322723268.1">
    <property type="nucleotide sequence ID" value="NZ_BAABEQ010000047.1"/>
</dbReference>
<name>A0A5N8W666_9ACTN</name>
<comment type="caution">
    <text evidence="1">The sequence shown here is derived from an EMBL/GenBank/DDBJ whole genome shotgun (WGS) entry which is preliminary data.</text>
</comment>
<dbReference type="AlphaFoldDB" id="A0A5N8W666"/>
<proteinExistence type="predicted"/>
<keyword evidence="2" id="KW-1185">Reference proteome</keyword>
<organism evidence="1 2">
    <name type="scientific">Streptomyces phyllanthi</name>
    <dbReference type="NCBI Taxonomy" id="1803180"/>
    <lineage>
        <taxon>Bacteria</taxon>
        <taxon>Bacillati</taxon>
        <taxon>Actinomycetota</taxon>
        <taxon>Actinomycetes</taxon>
        <taxon>Kitasatosporales</taxon>
        <taxon>Streptomycetaceae</taxon>
        <taxon>Streptomyces</taxon>
    </lineage>
</organism>
<evidence type="ECO:0000313" key="1">
    <source>
        <dbReference type="EMBL" id="MPY41838.1"/>
    </source>
</evidence>
<reference evidence="1 2" key="1">
    <citation type="submission" date="2019-07" db="EMBL/GenBank/DDBJ databases">
        <title>New species of Amycolatopsis and Streptomyces.</title>
        <authorList>
            <person name="Duangmal K."/>
            <person name="Teo W.F.A."/>
            <person name="Lipun K."/>
        </authorList>
    </citation>
    <scope>NUCLEOTIDE SEQUENCE [LARGE SCALE GENOMIC DNA]</scope>
    <source>
        <strain evidence="1 2">TISTR 2346</strain>
    </source>
</reference>
<gene>
    <name evidence="1" type="ORF">FNH04_18595</name>
</gene>